<dbReference type="NCBIfam" id="TIGR00004">
    <property type="entry name" value="Rid family detoxifying hydrolase"/>
    <property type="match status" value="1"/>
</dbReference>
<reference evidence="2" key="1">
    <citation type="submission" date="2020-08" db="EMBL/GenBank/DDBJ databases">
        <title>Genome public.</title>
        <authorList>
            <person name="Liu C."/>
            <person name="Sun Q."/>
        </authorList>
    </citation>
    <scope>NUCLEOTIDE SEQUENCE</scope>
    <source>
        <strain evidence="2">NSJ-32</strain>
    </source>
</reference>
<sequence length="124" mass="13245">METIYTKQAPDAIGPYSQAIVAGELIFTSGQIPIDPATGTVEAQSIEAQTEQVMKNLQAVLKAAGSDLAKAVKTTCFLSSMDDFAAFNEIYARYFTGKPARSCVAVKTLPKNVKVEVEVIAVRG</sequence>
<dbReference type="Proteomes" id="UP000657006">
    <property type="component" value="Unassembled WGS sequence"/>
</dbReference>
<dbReference type="InterPro" id="IPR035959">
    <property type="entry name" value="RutC-like_sf"/>
</dbReference>
<dbReference type="GO" id="GO:0019239">
    <property type="term" value="F:deaminase activity"/>
    <property type="evidence" value="ECO:0007669"/>
    <property type="project" value="TreeGrafter"/>
</dbReference>
<gene>
    <name evidence="2" type="ORF">H8730_04315</name>
</gene>
<evidence type="ECO:0000313" key="2">
    <source>
        <dbReference type="EMBL" id="MBC8542771.1"/>
    </source>
</evidence>
<organism evidence="2 3">
    <name type="scientific">Bianquea renquensis</name>
    <dbReference type="NCBI Taxonomy" id="2763661"/>
    <lineage>
        <taxon>Bacteria</taxon>
        <taxon>Bacillati</taxon>
        <taxon>Bacillota</taxon>
        <taxon>Clostridia</taxon>
        <taxon>Eubacteriales</taxon>
        <taxon>Bianqueaceae</taxon>
        <taxon>Bianquea</taxon>
    </lineage>
</organism>
<dbReference type="Pfam" id="PF01042">
    <property type="entry name" value="Ribonuc_L-PSP"/>
    <property type="match status" value="1"/>
</dbReference>
<comment type="similarity">
    <text evidence="1">Belongs to the RutC family.</text>
</comment>
<dbReference type="EMBL" id="JACRSQ010000004">
    <property type="protein sequence ID" value="MBC8542771.1"/>
    <property type="molecule type" value="Genomic_DNA"/>
</dbReference>
<dbReference type="Gene3D" id="3.30.1330.40">
    <property type="entry name" value="RutC-like"/>
    <property type="match status" value="1"/>
</dbReference>
<dbReference type="InterPro" id="IPR006056">
    <property type="entry name" value="RidA"/>
</dbReference>
<protein>
    <submittedName>
        <fullName evidence="2">RidA family protein</fullName>
    </submittedName>
</protein>
<dbReference type="CDD" id="cd00448">
    <property type="entry name" value="YjgF_YER057c_UK114_family"/>
    <property type="match status" value="1"/>
</dbReference>
<accession>A0A926DRM4</accession>
<proteinExistence type="inferred from homology"/>
<dbReference type="InterPro" id="IPR006175">
    <property type="entry name" value="YjgF/YER057c/UK114"/>
</dbReference>
<dbReference type="RefSeq" id="WP_177719263.1">
    <property type="nucleotide sequence ID" value="NZ_JACRSQ010000004.1"/>
</dbReference>
<dbReference type="PANTHER" id="PTHR11803">
    <property type="entry name" value="2-IMINOBUTANOATE/2-IMINOPROPANOATE DEAMINASE RIDA"/>
    <property type="match status" value="1"/>
</dbReference>
<evidence type="ECO:0000313" key="3">
    <source>
        <dbReference type="Proteomes" id="UP000657006"/>
    </source>
</evidence>
<evidence type="ECO:0000256" key="1">
    <source>
        <dbReference type="ARBA" id="ARBA00010552"/>
    </source>
</evidence>
<name>A0A926DRM4_9FIRM</name>
<keyword evidence="3" id="KW-1185">Reference proteome</keyword>
<dbReference type="SUPFAM" id="SSF55298">
    <property type="entry name" value="YjgF-like"/>
    <property type="match status" value="1"/>
</dbReference>
<comment type="caution">
    <text evidence="2">The sequence shown here is derived from an EMBL/GenBank/DDBJ whole genome shotgun (WGS) entry which is preliminary data.</text>
</comment>
<dbReference type="FunFam" id="3.30.1330.40:FF:000001">
    <property type="entry name" value="L-PSP family endoribonuclease"/>
    <property type="match status" value="1"/>
</dbReference>
<dbReference type="GO" id="GO:0005829">
    <property type="term" value="C:cytosol"/>
    <property type="evidence" value="ECO:0007669"/>
    <property type="project" value="TreeGrafter"/>
</dbReference>
<dbReference type="PANTHER" id="PTHR11803:SF39">
    <property type="entry name" value="2-IMINOBUTANOATE_2-IMINOPROPANOATE DEAMINASE"/>
    <property type="match status" value="1"/>
</dbReference>
<dbReference type="AlphaFoldDB" id="A0A926DRM4"/>